<dbReference type="SUPFAM" id="SSF51011">
    <property type="entry name" value="Glycosyl hydrolase domain"/>
    <property type="match status" value="2"/>
</dbReference>
<dbReference type="AlphaFoldDB" id="A0A2T3IY55"/>
<dbReference type="InterPro" id="IPR011658">
    <property type="entry name" value="PA14_dom"/>
</dbReference>
<evidence type="ECO:0000256" key="2">
    <source>
        <dbReference type="RuleBase" id="RU361185"/>
    </source>
</evidence>
<comment type="caution">
    <text evidence="4">The sequence shown here is derived from an EMBL/GenBank/DDBJ whole genome shotgun (WGS) entry which is preliminary data.</text>
</comment>
<accession>A0A2T3IY55</accession>
<dbReference type="CDD" id="cd06591">
    <property type="entry name" value="GH31_xylosidase_XylS"/>
    <property type="match status" value="1"/>
</dbReference>
<dbReference type="InterPro" id="IPR013780">
    <property type="entry name" value="Glyco_hydro_b"/>
</dbReference>
<dbReference type="RefSeq" id="WP_107349163.1">
    <property type="nucleotide sequence ID" value="NZ_PYMH01000005.1"/>
</dbReference>
<dbReference type="PROSITE" id="PS51820">
    <property type="entry name" value="PA14"/>
    <property type="match status" value="1"/>
</dbReference>
<dbReference type="EMBL" id="PYMH01000005">
    <property type="protein sequence ID" value="PSU33528.1"/>
    <property type="molecule type" value="Genomic_DNA"/>
</dbReference>
<dbReference type="GO" id="GO:0030246">
    <property type="term" value="F:carbohydrate binding"/>
    <property type="evidence" value="ECO:0007669"/>
    <property type="project" value="InterPro"/>
</dbReference>
<dbReference type="InterPro" id="IPR048395">
    <property type="entry name" value="Glyco_hydro_31_C"/>
</dbReference>
<dbReference type="InterPro" id="IPR051816">
    <property type="entry name" value="Glycosyl_Hydrolase_31"/>
</dbReference>
<reference evidence="4 5" key="1">
    <citation type="submission" date="2018-03" db="EMBL/GenBank/DDBJ databases">
        <title>Whole genome sequencing of Histamine producing bacteria.</title>
        <authorList>
            <person name="Butler K."/>
        </authorList>
    </citation>
    <scope>NUCLEOTIDE SEQUENCE [LARGE SCALE GENOMIC DNA]</scope>
    <source>
        <strain evidence="4 5">JCM 13586</strain>
    </source>
</reference>
<dbReference type="InterPro" id="IPR011013">
    <property type="entry name" value="Gal_mutarotase_sf_dom"/>
</dbReference>
<evidence type="ECO:0000313" key="5">
    <source>
        <dbReference type="Proteomes" id="UP000241222"/>
    </source>
</evidence>
<dbReference type="InterPro" id="IPR017853">
    <property type="entry name" value="GH"/>
</dbReference>
<protein>
    <recommendedName>
        <fullName evidence="3">PA14 domain-containing protein</fullName>
    </recommendedName>
</protein>
<dbReference type="GO" id="GO:0005975">
    <property type="term" value="P:carbohydrate metabolic process"/>
    <property type="evidence" value="ECO:0007669"/>
    <property type="project" value="InterPro"/>
</dbReference>
<dbReference type="Proteomes" id="UP000241222">
    <property type="component" value="Unassembled WGS sequence"/>
</dbReference>
<dbReference type="OrthoDB" id="176168at2"/>
<dbReference type="InterPro" id="IPR000322">
    <property type="entry name" value="Glyco_hydro_31_TIM"/>
</dbReference>
<dbReference type="SMART" id="SM00758">
    <property type="entry name" value="PA14"/>
    <property type="match status" value="1"/>
</dbReference>
<dbReference type="PANTHER" id="PTHR43863:SF2">
    <property type="entry name" value="MALTASE-GLUCOAMYLASE"/>
    <property type="match status" value="1"/>
</dbReference>
<dbReference type="Gene3D" id="3.90.182.10">
    <property type="entry name" value="Toxin - Anthrax Protective Antigen,domain 1"/>
    <property type="match status" value="1"/>
</dbReference>
<evidence type="ECO:0000313" key="4">
    <source>
        <dbReference type="EMBL" id="PSU33528.1"/>
    </source>
</evidence>
<dbReference type="InterPro" id="IPR037524">
    <property type="entry name" value="PA14/GLEYA"/>
</dbReference>
<dbReference type="Pfam" id="PF21365">
    <property type="entry name" value="Glyco_hydro_31_3rd"/>
    <property type="match status" value="2"/>
</dbReference>
<gene>
    <name evidence="4" type="ORF">C9I99_12165</name>
</gene>
<name>A0A2T3IY55_9GAMM</name>
<feature type="domain" description="PA14" evidence="3">
    <location>
        <begin position="581"/>
        <end position="718"/>
    </location>
</feature>
<evidence type="ECO:0000256" key="1">
    <source>
        <dbReference type="ARBA" id="ARBA00007806"/>
    </source>
</evidence>
<dbReference type="SUPFAM" id="SSF74650">
    <property type="entry name" value="Galactose mutarotase-like"/>
    <property type="match status" value="1"/>
</dbReference>
<dbReference type="InterPro" id="IPR033403">
    <property type="entry name" value="DUF5110"/>
</dbReference>
<keyword evidence="5" id="KW-1185">Reference proteome</keyword>
<dbReference type="SUPFAM" id="SSF56988">
    <property type="entry name" value="Anthrax protective antigen"/>
    <property type="match status" value="1"/>
</dbReference>
<dbReference type="PANTHER" id="PTHR43863">
    <property type="entry name" value="HYDROLASE, PUTATIVE (AFU_ORTHOLOGUE AFUA_1G03140)-RELATED"/>
    <property type="match status" value="1"/>
</dbReference>
<comment type="similarity">
    <text evidence="1 2">Belongs to the glycosyl hydrolase 31 family.</text>
</comment>
<keyword evidence="2" id="KW-0378">Hydrolase</keyword>
<evidence type="ECO:0000259" key="3">
    <source>
        <dbReference type="PROSITE" id="PS51820"/>
    </source>
</evidence>
<dbReference type="Gene3D" id="3.20.20.80">
    <property type="entry name" value="Glycosidases"/>
    <property type="match status" value="1"/>
</dbReference>
<proteinExistence type="inferred from homology"/>
<dbReference type="Gene3D" id="2.60.40.1180">
    <property type="entry name" value="Golgi alpha-mannosidase II"/>
    <property type="match status" value="2"/>
</dbReference>
<keyword evidence="2" id="KW-0326">Glycosidase</keyword>
<dbReference type="Pfam" id="PF07691">
    <property type="entry name" value="PA14"/>
    <property type="match status" value="1"/>
</dbReference>
<organism evidence="4 5">
    <name type="scientific">Photobacterium lutimaris</name>
    <dbReference type="NCBI Taxonomy" id="388278"/>
    <lineage>
        <taxon>Bacteria</taxon>
        <taxon>Pseudomonadati</taxon>
        <taxon>Pseudomonadota</taxon>
        <taxon>Gammaproteobacteria</taxon>
        <taxon>Vibrionales</taxon>
        <taxon>Vibrionaceae</taxon>
        <taxon>Photobacterium</taxon>
    </lineage>
</organism>
<dbReference type="SUPFAM" id="SSF51445">
    <property type="entry name" value="(Trans)glycosidases"/>
    <property type="match status" value="1"/>
</dbReference>
<dbReference type="CDD" id="cd14752">
    <property type="entry name" value="GH31_N"/>
    <property type="match status" value="1"/>
</dbReference>
<dbReference type="Pfam" id="PF01055">
    <property type="entry name" value="Glyco_hydro_31_2nd"/>
    <property type="match status" value="1"/>
</dbReference>
<sequence length="875" mass="99882">MSISMTPTYRYIAPNIIHVSRGVPTESLFVKEQNTYESEERRITVQQDNNQLTFSVDGHAPFLSEITAQAHSAVSQVFVSADTSPLFGLGQHPEGVYNWRNQKVRMCQSNKRISVPFIMSADGWGILWDSSSVTHFESEQERISFSSDGGQGISYYVICGPEWDQIIHGYRLLTGDAPLFARSAYGYWQSKERYCDRNEVEAVASEFRARKLPIDNLVQDWKYWGENPWSSMLVDEAVFPDLAGMITDMENKQNINLMFSIWPVIGDNCPLSDELDDHGHLFDCPHWSNGRFYDPYSQEAQDIYWKHLKAGLVDQGAFYMWTDGTEPELISSIWTEEESLEAAYLQKDTAAGPWREVANAYSLVHVKGLYERLRKERNDKRVFILSRSSYAGQQHYGGAAWSGDISSSWQVLREQIPAGLNYCASGLPYWATDIGGFFTSGFGANFPDGCKDNAYRELYVRWFQYGAFCPIFRSHGTGTPREVWQFGEPGDWAYDTIEQYLNLRYRLLPYIYSEAWSVTNNGSTMMRALPFDFRKDTTAHDIDDQFMFGQSLLVAPMTKPVTHQPVCDWMPVETKQMTTPDGQPGLLVEFFDGTNFETLKNSQVHTQVDYNWSGAAPEGVRNVDYTIRWTTDLTVGQDGEYEICVRCTNGTRLFVDGEIIIDSWEEGAEYERICKLDFTANTSKRVVLEFLHTSGPSKMSLYTRPPKGVAFGEVLVEPKREVYLPESQGWWNFWTGEFYTGSQTIIEDCPIEHLPLFVKAGSIIPFGPYVQYHDEKPLDDLELRIYTGDNATFTLYEDSGDGYQYEDKEYTEIVFSWDDKNGELTVSDIIGSFKGQLESRTCKVYLSNSPDGGMDLDRAPDAVFEYTGKRHSVKL</sequence>
<dbReference type="Pfam" id="PF17137">
    <property type="entry name" value="DUF5110"/>
    <property type="match status" value="1"/>
</dbReference>
<dbReference type="GO" id="GO:0004553">
    <property type="term" value="F:hydrolase activity, hydrolyzing O-glycosyl compounds"/>
    <property type="evidence" value="ECO:0007669"/>
    <property type="project" value="InterPro"/>
</dbReference>
<dbReference type="Gene3D" id="2.60.40.1760">
    <property type="entry name" value="glycosyl hydrolase (family 31)"/>
    <property type="match status" value="1"/>
</dbReference>